<dbReference type="EMBL" id="KQ417791">
    <property type="protein sequence ID" value="KOF90341.1"/>
    <property type="molecule type" value="Genomic_DNA"/>
</dbReference>
<organism evidence="2">
    <name type="scientific">Octopus bimaculoides</name>
    <name type="common">California two-spotted octopus</name>
    <dbReference type="NCBI Taxonomy" id="37653"/>
    <lineage>
        <taxon>Eukaryota</taxon>
        <taxon>Metazoa</taxon>
        <taxon>Spiralia</taxon>
        <taxon>Lophotrochozoa</taxon>
        <taxon>Mollusca</taxon>
        <taxon>Cephalopoda</taxon>
        <taxon>Coleoidea</taxon>
        <taxon>Octopodiformes</taxon>
        <taxon>Octopoda</taxon>
        <taxon>Incirrata</taxon>
        <taxon>Octopodidae</taxon>
        <taxon>Octopus</taxon>
    </lineage>
</organism>
<keyword evidence="1" id="KW-1133">Transmembrane helix</keyword>
<proteinExistence type="predicted"/>
<keyword evidence="1" id="KW-0812">Transmembrane</keyword>
<protein>
    <submittedName>
        <fullName evidence="2">Uncharacterized protein</fullName>
    </submittedName>
</protein>
<name>A0A0L8HM79_OCTBM</name>
<sequence length="57" mass="6527">MHDKLIPHPVASITAIFLFIMIHLQICRFSLSLKAHHFTNQKNSLILCLTLVFLPIS</sequence>
<dbReference type="AlphaFoldDB" id="A0A0L8HM79"/>
<accession>A0A0L8HM79</accession>
<evidence type="ECO:0000313" key="2">
    <source>
        <dbReference type="EMBL" id="KOF90341.1"/>
    </source>
</evidence>
<evidence type="ECO:0000256" key="1">
    <source>
        <dbReference type="SAM" id="Phobius"/>
    </source>
</evidence>
<reference evidence="2" key="1">
    <citation type="submission" date="2015-07" db="EMBL/GenBank/DDBJ databases">
        <title>MeaNS - Measles Nucleotide Surveillance Program.</title>
        <authorList>
            <person name="Tran T."/>
            <person name="Druce J."/>
        </authorList>
    </citation>
    <scope>NUCLEOTIDE SEQUENCE</scope>
    <source>
        <strain evidence="2">UCB-OBI-ISO-001</strain>
        <tissue evidence="2">Gonad</tissue>
    </source>
</reference>
<feature type="transmembrane region" description="Helical" evidence="1">
    <location>
        <begin position="6"/>
        <end position="24"/>
    </location>
</feature>
<gene>
    <name evidence="2" type="ORF">OCBIM_22011412mg</name>
</gene>
<keyword evidence="1" id="KW-0472">Membrane</keyword>